<dbReference type="GO" id="GO:0016758">
    <property type="term" value="F:hexosyltransferase activity"/>
    <property type="evidence" value="ECO:0007669"/>
    <property type="project" value="UniProtKB-ARBA"/>
</dbReference>
<dbReference type="Pfam" id="PF00535">
    <property type="entry name" value="Glycos_transf_2"/>
    <property type="match status" value="1"/>
</dbReference>
<reference evidence="2 3" key="1">
    <citation type="submission" date="2016-11" db="EMBL/GenBank/DDBJ databases">
        <authorList>
            <person name="Jaros S."/>
            <person name="Januszkiewicz K."/>
            <person name="Wedrychowicz H."/>
        </authorList>
    </citation>
    <scope>NUCLEOTIDE SEQUENCE [LARGE SCALE GENOMIC DNA]</scope>
    <source>
        <strain evidence="2 3">DSM 21864</strain>
    </source>
</reference>
<name>A0A1M6MB54_9CLOT</name>
<protein>
    <submittedName>
        <fullName evidence="2">Glycosyl transferase family 2</fullName>
    </submittedName>
</protein>
<dbReference type="SUPFAM" id="SSF53448">
    <property type="entry name" value="Nucleotide-diphospho-sugar transferases"/>
    <property type="match status" value="1"/>
</dbReference>
<dbReference type="EMBL" id="FQZO01000008">
    <property type="protein sequence ID" value="SHJ80600.1"/>
    <property type="molecule type" value="Genomic_DNA"/>
</dbReference>
<dbReference type="PANTHER" id="PTHR22916">
    <property type="entry name" value="GLYCOSYLTRANSFERASE"/>
    <property type="match status" value="1"/>
</dbReference>
<sequence length="270" mass="31053">MKDKLISVIIPVYNNSDITRAVDSILKQENYSSFEIVIVNDGSKDNTAEIIENYIVYNNLNMVKLITQSNKGPAAARNNGILNSKGEYIAFLDSDDCWEADKIKKQIKVFQDNPNIKLVCTSLNNIVHKAFPNLQEISFNKLLYRNYIFTSTVIVEKSALFHAGLFNEGQKYSEDYDLWLRFSQKYKCMFINESLVTYGGGKRTFGESGLTSKLWLMEKGELSNYKRLLKNKQIKLLTYISASSFSFLKYLTRVLRTSIYKAHKKFKTAD</sequence>
<dbReference type="PANTHER" id="PTHR22916:SF3">
    <property type="entry name" value="UDP-GLCNAC:BETAGAL BETA-1,3-N-ACETYLGLUCOSAMINYLTRANSFERASE-LIKE PROTEIN 1"/>
    <property type="match status" value="1"/>
</dbReference>
<accession>A0A1M6MB54</accession>
<organism evidence="2 3">
    <name type="scientific">Clostridium amylolyticum</name>
    <dbReference type="NCBI Taxonomy" id="1121298"/>
    <lineage>
        <taxon>Bacteria</taxon>
        <taxon>Bacillati</taxon>
        <taxon>Bacillota</taxon>
        <taxon>Clostridia</taxon>
        <taxon>Eubacteriales</taxon>
        <taxon>Clostridiaceae</taxon>
        <taxon>Clostridium</taxon>
    </lineage>
</organism>
<evidence type="ECO:0000259" key="1">
    <source>
        <dbReference type="Pfam" id="PF00535"/>
    </source>
</evidence>
<dbReference type="STRING" id="1121298.SAMN05444401_3923"/>
<dbReference type="RefSeq" id="WP_073010805.1">
    <property type="nucleotide sequence ID" value="NZ_FQZO01000008.1"/>
</dbReference>
<dbReference type="InterPro" id="IPR029044">
    <property type="entry name" value="Nucleotide-diphossugar_trans"/>
</dbReference>
<dbReference type="AlphaFoldDB" id="A0A1M6MB54"/>
<dbReference type="Proteomes" id="UP000184080">
    <property type="component" value="Unassembled WGS sequence"/>
</dbReference>
<evidence type="ECO:0000313" key="3">
    <source>
        <dbReference type="Proteomes" id="UP000184080"/>
    </source>
</evidence>
<keyword evidence="3" id="KW-1185">Reference proteome</keyword>
<evidence type="ECO:0000313" key="2">
    <source>
        <dbReference type="EMBL" id="SHJ80600.1"/>
    </source>
</evidence>
<proteinExistence type="predicted"/>
<dbReference type="InterPro" id="IPR001173">
    <property type="entry name" value="Glyco_trans_2-like"/>
</dbReference>
<dbReference type="OrthoDB" id="9785185at2"/>
<keyword evidence="2" id="KW-0808">Transferase</keyword>
<feature type="domain" description="Glycosyltransferase 2-like" evidence="1">
    <location>
        <begin position="7"/>
        <end position="166"/>
    </location>
</feature>
<dbReference type="Gene3D" id="3.90.550.10">
    <property type="entry name" value="Spore Coat Polysaccharide Biosynthesis Protein SpsA, Chain A"/>
    <property type="match status" value="1"/>
</dbReference>
<gene>
    <name evidence="2" type="ORF">SAMN05444401_3923</name>
</gene>
<dbReference type="CDD" id="cd00761">
    <property type="entry name" value="Glyco_tranf_GTA_type"/>
    <property type="match status" value="1"/>
</dbReference>